<accession>A0AA38LVL6</accession>
<feature type="transmembrane region" description="Helical" evidence="2">
    <location>
        <begin position="232"/>
        <end position="250"/>
    </location>
</feature>
<dbReference type="AlphaFoldDB" id="A0AA38LVL6"/>
<gene>
    <name evidence="3" type="ORF">MKK02DRAFT_33788</name>
</gene>
<dbReference type="RefSeq" id="XP_052946420.1">
    <property type="nucleotide sequence ID" value="XM_053088785.1"/>
</dbReference>
<sequence>MSNRVSDPATPVSDVVRTPIEAKPEYASDVYKIYRALSKRSLSFAFPVFDRLYSPLSTTEGQYTPFPLPGSSTAAVSTPAEQASHRNTAYESGAVAHPVDAYSSPPQPPPIEASTQQSEQYTAVPYSHLPPPPTDPHLSYTVPTRPTQYNAPSQPHHPTYPSKEMGYGYQPSPYTGTMTQTHDNGKIVGGPTAGVNTRHALMAIHFVLTVLIVALTGYFLEDLLLLCVEGALVLSFLVYIPAAFGLTVARRRNHFDHAGGKVAYLVVQQFGYLVIGIINVLYVTLTECSARRRVYREGSYSWVNVYLSLCRWATVVLGLSFTHVLFLMGWMIWVIVVVYRRSPADPNRGFQISTGWLLRGWRA</sequence>
<evidence type="ECO:0000256" key="2">
    <source>
        <dbReference type="SAM" id="Phobius"/>
    </source>
</evidence>
<keyword evidence="2" id="KW-0812">Transmembrane</keyword>
<feature type="region of interest" description="Disordered" evidence="1">
    <location>
        <begin position="98"/>
        <end position="120"/>
    </location>
</feature>
<dbReference type="Proteomes" id="UP001164286">
    <property type="component" value="Unassembled WGS sequence"/>
</dbReference>
<evidence type="ECO:0000313" key="3">
    <source>
        <dbReference type="EMBL" id="KAI9636643.1"/>
    </source>
</evidence>
<proteinExistence type="predicted"/>
<organism evidence="3 4">
    <name type="scientific">Dioszegia hungarica</name>
    <dbReference type="NCBI Taxonomy" id="4972"/>
    <lineage>
        <taxon>Eukaryota</taxon>
        <taxon>Fungi</taxon>
        <taxon>Dikarya</taxon>
        <taxon>Basidiomycota</taxon>
        <taxon>Agaricomycotina</taxon>
        <taxon>Tremellomycetes</taxon>
        <taxon>Tremellales</taxon>
        <taxon>Bulleribasidiaceae</taxon>
        <taxon>Dioszegia</taxon>
    </lineage>
</organism>
<protein>
    <submittedName>
        <fullName evidence="3">Uncharacterized protein</fullName>
    </submittedName>
</protein>
<reference evidence="3" key="1">
    <citation type="journal article" date="2022" name="G3 (Bethesda)">
        <title>High quality genome of the basidiomycete yeast Dioszegia hungarica PDD-24b-2 isolated from cloud water.</title>
        <authorList>
            <person name="Jarrige D."/>
            <person name="Haridas S."/>
            <person name="Bleykasten-Grosshans C."/>
            <person name="Joly M."/>
            <person name="Nadalig T."/>
            <person name="Sancelme M."/>
            <person name="Vuilleumier S."/>
            <person name="Grigoriev I.V."/>
            <person name="Amato P."/>
            <person name="Bringel F."/>
        </authorList>
    </citation>
    <scope>NUCLEOTIDE SEQUENCE</scope>
    <source>
        <strain evidence="3">PDD-24b-2</strain>
    </source>
</reference>
<keyword evidence="2" id="KW-1133">Transmembrane helix</keyword>
<evidence type="ECO:0000313" key="4">
    <source>
        <dbReference type="Proteomes" id="UP001164286"/>
    </source>
</evidence>
<dbReference type="EMBL" id="JAKWFO010000005">
    <property type="protein sequence ID" value="KAI9636643.1"/>
    <property type="molecule type" value="Genomic_DNA"/>
</dbReference>
<name>A0AA38LVL6_9TREE</name>
<feature type="transmembrane region" description="Helical" evidence="2">
    <location>
        <begin position="305"/>
        <end position="338"/>
    </location>
</feature>
<dbReference type="GeneID" id="77727990"/>
<comment type="caution">
    <text evidence="3">The sequence shown here is derived from an EMBL/GenBank/DDBJ whole genome shotgun (WGS) entry which is preliminary data.</text>
</comment>
<keyword evidence="4" id="KW-1185">Reference proteome</keyword>
<keyword evidence="2" id="KW-0472">Membrane</keyword>
<feature type="transmembrane region" description="Helical" evidence="2">
    <location>
        <begin position="262"/>
        <end position="285"/>
    </location>
</feature>
<evidence type="ECO:0000256" key="1">
    <source>
        <dbReference type="SAM" id="MobiDB-lite"/>
    </source>
</evidence>
<feature type="transmembrane region" description="Helical" evidence="2">
    <location>
        <begin position="200"/>
        <end position="220"/>
    </location>
</feature>